<dbReference type="KEGG" id="dpx:DAPPUDRAFT_240021"/>
<protein>
    <submittedName>
        <fullName evidence="1">Uncharacterized protein</fullName>
    </submittedName>
</protein>
<dbReference type="InParanoid" id="E9GAP6"/>
<reference evidence="1 2" key="1">
    <citation type="journal article" date="2011" name="Science">
        <title>The ecoresponsive genome of Daphnia pulex.</title>
        <authorList>
            <person name="Colbourne J.K."/>
            <person name="Pfrender M.E."/>
            <person name="Gilbert D."/>
            <person name="Thomas W.K."/>
            <person name="Tucker A."/>
            <person name="Oakley T.H."/>
            <person name="Tokishita S."/>
            <person name="Aerts A."/>
            <person name="Arnold G.J."/>
            <person name="Basu M.K."/>
            <person name="Bauer D.J."/>
            <person name="Caceres C.E."/>
            <person name="Carmel L."/>
            <person name="Casola C."/>
            <person name="Choi J.H."/>
            <person name="Detter J.C."/>
            <person name="Dong Q."/>
            <person name="Dusheyko S."/>
            <person name="Eads B.D."/>
            <person name="Frohlich T."/>
            <person name="Geiler-Samerotte K.A."/>
            <person name="Gerlach D."/>
            <person name="Hatcher P."/>
            <person name="Jogdeo S."/>
            <person name="Krijgsveld J."/>
            <person name="Kriventseva E.V."/>
            <person name="Kultz D."/>
            <person name="Laforsch C."/>
            <person name="Lindquist E."/>
            <person name="Lopez J."/>
            <person name="Manak J.R."/>
            <person name="Muller J."/>
            <person name="Pangilinan J."/>
            <person name="Patwardhan R.P."/>
            <person name="Pitluck S."/>
            <person name="Pritham E.J."/>
            <person name="Rechtsteiner A."/>
            <person name="Rho M."/>
            <person name="Rogozin I.B."/>
            <person name="Sakarya O."/>
            <person name="Salamov A."/>
            <person name="Schaack S."/>
            <person name="Shapiro H."/>
            <person name="Shiga Y."/>
            <person name="Skalitzky C."/>
            <person name="Smith Z."/>
            <person name="Souvorov A."/>
            <person name="Sung W."/>
            <person name="Tang Z."/>
            <person name="Tsuchiya D."/>
            <person name="Tu H."/>
            <person name="Vos H."/>
            <person name="Wang M."/>
            <person name="Wolf Y.I."/>
            <person name="Yamagata H."/>
            <person name="Yamada T."/>
            <person name="Ye Y."/>
            <person name="Shaw J.R."/>
            <person name="Andrews J."/>
            <person name="Crease T.J."/>
            <person name="Tang H."/>
            <person name="Lucas S.M."/>
            <person name="Robertson H.M."/>
            <person name="Bork P."/>
            <person name="Koonin E.V."/>
            <person name="Zdobnov E.M."/>
            <person name="Grigoriev I.V."/>
            <person name="Lynch M."/>
            <person name="Boore J.L."/>
        </authorList>
    </citation>
    <scope>NUCLEOTIDE SEQUENCE [LARGE SCALE GENOMIC DNA]</scope>
</reference>
<dbReference type="Proteomes" id="UP000000305">
    <property type="component" value="Unassembled WGS sequence"/>
</dbReference>
<name>E9GAP6_DAPPU</name>
<dbReference type="HOGENOM" id="CLU_1706023_0_0_1"/>
<dbReference type="AlphaFoldDB" id="E9GAP6"/>
<evidence type="ECO:0000313" key="2">
    <source>
        <dbReference type="Proteomes" id="UP000000305"/>
    </source>
</evidence>
<organism evidence="1 2">
    <name type="scientific">Daphnia pulex</name>
    <name type="common">Water flea</name>
    <dbReference type="NCBI Taxonomy" id="6669"/>
    <lineage>
        <taxon>Eukaryota</taxon>
        <taxon>Metazoa</taxon>
        <taxon>Ecdysozoa</taxon>
        <taxon>Arthropoda</taxon>
        <taxon>Crustacea</taxon>
        <taxon>Branchiopoda</taxon>
        <taxon>Diplostraca</taxon>
        <taxon>Cladocera</taxon>
        <taxon>Anomopoda</taxon>
        <taxon>Daphniidae</taxon>
        <taxon>Daphnia</taxon>
    </lineage>
</organism>
<dbReference type="EMBL" id="GL732537">
    <property type="protein sequence ID" value="EFX83293.1"/>
    <property type="molecule type" value="Genomic_DNA"/>
</dbReference>
<sequence>MDKHFHPSPATSTCRRKDQFACPYTFEGHGYHYEKRIMEWCRGWTHPQQHQPAEGKTSLHVLTLSKVTEIITEKARDISRVSTTDTASTAVSVAFTSQLPSSSQYQFATMVNHIVVLLSGVVSLMAGSNTGVPMSSEYGGYQITTPSPYYTTTT</sequence>
<gene>
    <name evidence="1" type="ORF">DAPPUDRAFT_240021</name>
</gene>
<dbReference type="PhylomeDB" id="E9GAP6"/>
<proteinExistence type="predicted"/>
<accession>E9GAP6</accession>
<keyword evidence="2" id="KW-1185">Reference proteome</keyword>
<evidence type="ECO:0000313" key="1">
    <source>
        <dbReference type="EMBL" id="EFX83293.1"/>
    </source>
</evidence>